<proteinExistence type="predicted"/>
<evidence type="ECO:0000256" key="7">
    <source>
        <dbReference type="SAM" id="Phobius"/>
    </source>
</evidence>
<evidence type="ECO:0000256" key="1">
    <source>
        <dbReference type="ARBA" id="ARBA00004533"/>
    </source>
</evidence>
<dbReference type="RefSeq" id="WP_259435462.1">
    <property type="nucleotide sequence ID" value="NZ_CP103866.1"/>
</dbReference>
<keyword evidence="3" id="KW-0997">Cell inner membrane</keyword>
<keyword evidence="9" id="KW-1185">Reference proteome</keyword>
<accession>A0ABY5TXW6</accession>
<keyword evidence="6 8" id="KW-0012">Acyltransferase</keyword>
<evidence type="ECO:0000256" key="4">
    <source>
        <dbReference type="ARBA" id="ARBA00022679"/>
    </source>
</evidence>
<dbReference type="InterPro" id="IPR004960">
    <property type="entry name" value="LipA_acyltrans"/>
</dbReference>
<feature type="transmembrane region" description="Helical" evidence="7">
    <location>
        <begin position="24"/>
        <end position="45"/>
    </location>
</feature>
<keyword evidence="7" id="KW-0812">Transmembrane</keyword>
<reference evidence="8" key="1">
    <citation type="submission" date="2022-08" db="EMBL/GenBank/DDBJ databases">
        <title>The complete genome sequence of the thermophilic bacterium Laceyella sacchari FBKL4.010 reveals the basis for tetramethylpyrazine biosynthesis in Moutai-flavor Daqu.</title>
        <authorList>
            <person name="Li D."/>
            <person name="Huang W."/>
            <person name="Wang C."/>
            <person name="Qiu S."/>
        </authorList>
    </citation>
    <scope>NUCLEOTIDE SEQUENCE</scope>
    <source>
        <strain evidence="8">FBKL4.014</strain>
    </source>
</reference>
<keyword evidence="7" id="KW-1133">Transmembrane helix</keyword>
<dbReference type="EMBL" id="CP103866">
    <property type="protein sequence ID" value="UWE02272.1"/>
    <property type="molecule type" value="Genomic_DNA"/>
</dbReference>
<gene>
    <name evidence="8" type="ORF">NYR52_08670</name>
</gene>
<dbReference type="Proteomes" id="UP001058650">
    <property type="component" value="Chromosome"/>
</dbReference>
<organism evidence="8 9">
    <name type="scientific">Laceyella sacchari</name>
    <name type="common">Thermoactinomyces thalpophilus</name>
    <dbReference type="NCBI Taxonomy" id="37482"/>
    <lineage>
        <taxon>Bacteria</taxon>
        <taxon>Bacillati</taxon>
        <taxon>Bacillota</taxon>
        <taxon>Bacilli</taxon>
        <taxon>Bacillales</taxon>
        <taxon>Thermoactinomycetaceae</taxon>
        <taxon>Laceyella</taxon>
    </lineage>
</organism>
<dbReference type="CDD" id="cd07984">
    <property type="entry name" value="LPLAT_LABLAT-like"/>
    <property type="match status" value="1"/>
</dbReference>
<keyword evidence="5 7" id="KW-0472">Membrane</keyword>
<keyword evidence="4" id="KW-0808">Transferase</keyword>
<dbReference type="PANTHER" id="PTHR30606:SF10">
    <property type="entry name" value="PHOSPHATIDYLINOSITOL MANNOSIDE ACYLTRANSFERASE"/>
    <property type="match status" value="1"/>
</dbReference>
<evidence type="ECO:0000256" key="3">
    <source>
        <dbReference type="ARBA" id="ARBA00022519"/>
    </source>
</evidence>
<keyword evidence="2" id="KW-1003">Cell membrane</keyword>
<evidence type="ECO:0000256" key="6">
    <source>
        <dbReference type="ARBA" id="ARBA00023315"/>
    </source>
</evidence>
<comment type="subcellular location">
    <subcellularLocation>
        <location evidence="1">Cell inner membrane</location>
    </subcellularLocation>
</comment>
<dbReference type="PANTHER" id="PTHR30606">
    <property type="entry name" value="LIPID A BIOSYNTHESIS LAUROYL ACYLTRANSFERASE"/>
    <property type="match status" value="1"/>
</dbReference>
<dbReference type="GO" id="GO:0016746">
    <property type="term" value="F:acyltransferase activity"/>
    <property type="evidence" value="ECO:0007669"/>
    <property type="project" value="UniProtKB-KW"/>
</dbReference>
<evidence type="ECO:0000313" key="9">
    <source>
        <dbReference type="Proteomes" id="UP001058650"/>
    </source>
</evidence>
<protein>
    <submittedName>
        <fullName evidence="8">Lipid A biosynthesis acyltransferase</fullName>
    </submittedName>
</protein>
<evidence type="ECO:0000256" key="2">
    <source>
        <dbReference type="ARBA" id="ARBA00022475"/>
    </source>
</evidence>
<sequence length="304" mass="35958">MYKWIAKVTMDEHRLTRLQRWGSLLPRSLCYPFLCLLGDAVYLLAGKGRAHVLNNMRQLLPRQSDRDLSRMGREYFQSVFVSIYEILIDSGNLSDSIDWRFRVEGEEILKQVLERGRGAILLTPHMGNFFYYYWYLSMKYPCLTVVTAQSEDIRPFYLLFQRLGCDGLDYDETPPLLMMKTLKAHLKKNGVVFLLGDFYRPQFPESIFFGRKTRTPGGAAVMSLEQNIPVIPFMGFREQGFRHRLMFREPIHLYKMFDRKERGEAINFLNREMEKMVKNAPGQWFYWFNAEERWEKEEAASEAS</sequence>
<dbReference type="Pfam" id="PF03279">
    <property type="entry name" value="Lip_A_acyltrans"/>
    <property type="match status" value="1"/>
</dbReference>
<evidence type="ECO:0000313" key="8">
    <source>
        <dbReference type="EMBL" id="UWE02272.1"/>
    </source>
</evidence>
<evidence type="ECO:0000256" key="5">
    <source>
        <dbReference type="ARBA" id="ARBA00023136"/>
    </source>
</evidence>
<name>A0ABY5TXW6_LACSH</name>